<evidence type="ECO:0000313" key="5">
    <source>
        <dbReference type="EMBL" id="PON98221.1"/>
    </source>
</evidence>
<evidence type="ECO:0000256" key="1">
    <source>
        <dbReference type="ARBA" id="ARBA00009995"/>
    </source>
</evidence>
<dbReference type="PROSITE" id="PS00375">
    <property type="entry name" value="UDPGT"/>
    <property type="match status" value="1"/>
</dbReference>
<dbReference type="InterPro" id="IPR035595">
    <property type="entry name" value="UDP_glycos_trans_CS"/>
</dbReference>
<evidence type="ECO:0000256" key="2">
    <source>
        <dbReference type="ARBA" id="ARBA00022676"/>
    </source>
</evidence>
<accession>A0A2P5FK98</accession>
<name>A0A2P5FK98_TREOI</name>
<evidence type="ECO:0000313" key="6">
    <source>
        <dbReference type="Proteomes" id="UP000237000"/>
    </source>
</evidence>
<dbReference type="PANTHER" id="PTHR48048:SF45">
    <property type="entry name" value="GLYCOSYLTRANSFERASE"/>
    <property type="match status" value="1"/>
</dbReference>
<evidence type="ECO:0000256" key="4">
    <source>
        <dbReference type="RuleBase" id="RU003718"/>
    </source>
</evidence>
<dbReference type="CDD" id="cd03784">
    <property type="entry name" value="GT1_Gtf-like"/>
    <property type="match status" value="1"/>
</dbReference>
<dbReference type="SUPFAM" id="SSF53756">
    <property type="entry name" value="UDP-Glycosyltransferase/glycogen phosphorylase"/>
    <property type="match status" value="1"/>
</dbReference>
<dbReference type="Gene3D" id="3.40.50.2000">
    <property type="entry name" value="Glycogen Phosphorylase B"/>
    <property type="match status" value="2"/>
</dbReference>
<comment type="caution">
    <text evidence="5">The sequence shown here is derived from an EMBL/GenBank/DDBJ whole genome shotgun (WGS) entry which is preliminary data.</text>
</comment>
<proteinExistence type="inferred from homology"/>
<dbReference type="InterPro" id="IPR002213">
    <property type="entry name" value="UDP_glucos_trans"/>
</dbReference>
<evidence type="ECO:0000256" key="3">
    <source>
        <dbReference type="ARBA" id="ARBA00022679"/>
    </source>
</evidence>
<dbReference type="InParanoid" id="A0A2P5FK98"/>
<keyword evidence="2 4" id="KW-0328">Glycosyltransferase</keyword>
<keyword evidence="6" id="KW-1185">Reference proteome</keyword>
<protein>
    <submittedName>
        <fullName evidence="5">UDP-glucuronosyl/UDP-glucosyltransferase</fullName>
    </submittedName>
</protein>
<dbReference type="EMBL" id="JXTC01000026">
    <property type="protein sequence ID" value="PON98221.1"/>
    <property type="molecule type" value="Genomic_DNA"/>
</dbReference>
<dbReference type="OrthoDB" id="1187069at2759"/>
<dbReference type="Proteomes" id="UP000237000">
    <property type="component" value="Unassembled WGS sequence"/>
</dbReference>
<dbReference type="GO" id="GO:0035251">
    <property type="term" value="F:UDP-glucosyltransferase activity"/>
    <property type="evidence" value="ECO:0007669"/>
    <property type="project" value="InterPro"/>
</dbReference>
<gene>
    <name evidence="5" type="ORF">TorRG33x02_060510</name>
</gene>
<keyword evidence="3 4" id="KW-0808">Transferase</keyword>
<dbReference type="Pfam" id="PF00201">
    <property type="entry name" value="UDPGT"/>
    <property type="match status" value="1"/>
</dbReference>
<dbReference type="AlphaFoldDB" id="A0A2P5FK98"/>
<sequence length="340" mass="38142">MIDVANEFRVPTYVFWTSTASWLGLKFHLQALRDDHGRDIPTEFKKKDRISAELVSASFINPVPVDVLPGMALDKSSSDLVLNFAKRIREAKGVVLNTFMELEPHALHHLIHDENSPAMYSVGPVLSLTVIFLCFGSMGSFGEDQLKEICLALERTGFRFLWCLRHSLPNDRRAFASDFVDPKLVLPEGFLDRTVEIGKIVSWAPQVAILSHPAVGGFVSHCGWNSLLESLWFGVPVATWPLFSEQQLNAFEMVKELGLAVEIKMDYKWGFDSEIDGNHEAVLVSAQEIEVGIRRVMEGDSDIRKRVREMKEKSRMAVMEGGSSHSSLGCFIGNVFDNLQ</sequence>
<comment type="similarity">
    <text evidence="1 4">Belongs to the UDP-glycosyltransferase family.</text>
</comment>
<reference evidence="6" key="1">
    <citation type="submission" date="2016-06" db="EMBL/GenBank/DDBJ databases">
        <title>Parallel loss of symbiosis genes in relatives of nitrogen-fixing non-legume Parasponia.</title>
        <authorList>
            <person name="Van Velzen R."/>
            <person name="Holmer R."/>
            <person name="Bu F."/>
            <person name="Rutten L."/>
            <person name="Van Zeijl A."/>
            <person name="Liu W."/>
            <person name="Santuari L."/>
            <person name="Cao Q."/>
            <person name="Sharma T."/>
            <person name="Shen D."/>
            <person name="Roswanjaya Y."/>
            <person name="Wardhani T."/>
            <person name="Kalhor M.S."/>
            <person name="Jansen J."/>
            <person name="Van den Hoogen J."/>
            <person name="Gungor B."/>
            <person name="Hartog M."/>
            <person name="Hontelez J."/>
            <person name="Verver J."/>
            <person name="Yang W.-C."/>
            <person name="Schijlen E."/>
            <person name="Repin R."/>
            <person name="Schilthuizen M."/>
            <person name="Schranz E."/>
            <person name="Heidstra R."/>
            <person name="Miyata K."/>
            <person name="Fedorova E."/>
            <person name="Kohlen W."/>
            <person name="Bisseling T."/>
            <person name="Smit S."/>
            <person name="Geurts R."/>
        </authorList>
    </citation>
    <scope>NUCLEOTIDE SEQUENCE [LARGE SCALE GENOMIC DNA]</scope>
    <source>
        <strain evidence="6">cv. RG33-2</strain>
    </source>
</reference>
<organism evidence="5 6">
    <name type="scientific">Trema orientale</name>
    <name type="common">Charcoal tree</name>
    <name type="synonym">Celtis orientalis</name>
    <dbReference type="NCBI Taxonomy" id="63057"/>
    <lineage>
        <taxon>Eukaryota</taxon>
        <taxon>Viridiplantae</taxon>
        <taxon>Streptophyta</taxon>
        <taxon>Embryophyta</taxon>
        <taxon>Tracheophyta</taxon>
        <taxon>Spermatophyta</taxon>
        <taxon>Magnoliopsida</taxon>
        <taxon>eudicotyledons</taxon>
        <taxon>Gunneridae</taxon>
        <taxon>Pentapetalae</taxon>
        <taxon>rosids</taxon>
        <taxon>fabids</taxon>
        <taxon>Rosales</taxon>
        <taxon>Cannabaceae</taxon>
        <taxon>Trema</taxon>
    </lineage>
</organism>
<dbReference type="InterPro" id="IPR050481">
    <property type="entry name" value="UDP-glycosyltransf_plant"/>
</dbReference>
<dbReference type="FunFam" id="3.40.50.2000:FF:000056">
    <property type="entry name" value="Glycosyltransferase"/>
    <property type="match status" value="1"/>
</dbReference>
<dbReference type="PANTHER" id="PTHR48048">
    <property type="entry name" value="GLYCOSYLTRANSFERASE"/>
    <property type="match status" value="1"/>
</dbReference>